<comment type="caution">
    <text evidence="11">The sequence shown here is derived from an EMBL/GenBank/DDBJ whole genome shotgun (WGS) entry which is preliminary data.</text>
</comment>
<evidence type="ECO:0000256" key="5">
    <source>
        <dbReference type="ARBA" id="ARBA00022750"/>
    </source>
</evidence>
<accession>A0ABV6DC15</accession>
<comment type="function">
    <text evidence="9">This protein specifically catalyzes the removal of signal peptides from prolipoproteins.</text>
</comment>
<evidence type="ECO:0000256" key="3">
    <source>
        <dbReference type="ARBA" id="ARBA00022670"/>
    </source>
</evidence>
<sequence length="156" mass="16690">MALLIVLSVVSFDLFSKLVIIDLVMQPPRSIPVTSFLSLELGFNSGSFFGLYSEFFMRTSKLVLAADAATAILVLAWAAATKSRLQSSALGLLAGGAIANAWDRVQRGAVTEFIDIHVGDWNWPAFNLADIAVVLGATALVIAYLRRTSNQSGGIE</sequence>
<evidence type="ECO:0000256" key="2">
    <source>
        <dbReference type="ARBA" id="ARBA00022475"/>
    </source>
</evidence>
<feature type="transmembrane region" description="Helical" evidence="9">
    <location>
        <begin position="62"/>
        <end position="80"/>
    </location>
</feature>
<evidence type="ECO:0000313" key="11">
    <source>
        <dbReference type="EMBL" id="MFC0210154.1"/>
    </source>
</evidence>
<evidence type="ECO:0000256" key="9">
    <source>
        <dbReference type="HAMAP-Rule" id="MF_00161"/>
    </source>
</evidence>
<dbReference type="Pfam" id="PF01252">
    <property type="entry name" value="Peptidase_A8"/>
    <property type="match status" value="1"/>
</dbReference>
<keyword evidence="12" id="KW-1185">Reference proteome</keyword>
<protein>
    <recommendedName>
        <fullName evidence="9">Lipoprotein signal peptidase</fullName>
        <ecNumber evidence="9">3.4.23.36</ecNumber>
    </recommendedName>
    <alternativeName>
        <fullName evidence="9">Prolipoprotein signal peptidase</fullName>
    </alternativeName>
    <alternativeName>
        <fullName evidence="9">Signal peptidase II</fullName>
        <shortName evidence="9">SPase II</shortName>
    </alternativeName>
</protein>
<comment type="caution">
    <text evidence="9">Lacks conserved residue(s) required for the propagation of feature annotation.</text>
</comment>
<proteinExistence type="inferred from homology"/>
<keyword evidence="3 9" id="KW-0645">Protease</keyword>
<keyword evidence="8 9" id="KW-0472">Membrane</keyword>
<comment type="subcellular location">
    <subcellularLocation>
        <location evidence="9">Cell membrane</location>
        <topology evidence="9">Multi-pass membrane protein</topology>
    </subcellularLocation>
</comment>
<keyword evidence="2 9" id="KW-1003">Cell membrane</keyword>
<feature type="active site" evidence="9">
    <location>
        <position position="130"/>
    </location>
</feature>
<evidence type="ECO:0000256" key="1">
    <source>
        <dbReference type="ARBA" id="ARBA00006139"/>
    </source>
</evidence>
<dbReference type="HAMAP" id="MF_00161">
    <property type="entry name" value="LspA"/>
    <property type="match status" value="1"/>
</dbReference>
<keyword evidence="6 9" id="KW-0378">Hydrolase</keyword>
<feature type="transmembrane region" description="Helical" evidence="9">
    <location>
        <begin position="32"/>
        <end position="50"/>
    </location>
</feature>
<gene>
    <name evidence="9 11" type="primary">lspA</name>
    <name evidence="11" type="ORF">ACFFJ2_17285</name>
</gene>
<comment type="similarity">
    <text evidence="1 9 10">Belongs to the peptidase A8 family.</text>
</comment>
<evidence type="ECO:0000256" key="7">
    <source>
        <dbReference type="ARBA" id="ARBA00022989"/>
    </source>
</evidence>
<keyword evidence="4 9" id="KW-0812">Transmembrane</keyword>
<evidence type="ECO:0000256" key="4">
    <source>
        <dbReference type="ARBA" id="ARBA00022692"/>
    </source>
</evidence>
<name>A0ABV6DC15_9HYPH</name>
<dbReference type="PANTHER" id="PTHR33695:SF1">
    <property type="entry name" value="LIPOPROTEIN SIGNAL PEPTIDASE"/>
    <property type="match status" value="1"/>
</dbReference>
<dbReference type="Proteomes" id="UP001589755">
    <property type="component" value="Unassembled WGS sequence"/>
</dbReference>
<dbReference type="InterPro" id="IPR001872">
    <property type="entry name" value="Peptidase_A8"/>
</dbReference>
<dbReference type="PANTHER" id="PTHR33695">
    <property type="entry name" value="LIPOPROTEIN SIGNAL PEPTIDASE"/>
    <property type="match status" value="1"/>
</dbReference>
<dbReference type="EC" id="3.4.23.36" evidence="9"/>
<evidence type="ECO:0000256" key="10">
    <source>
        <dbReference type="RuleBase" id="RU004181"/>
    </source>
</evidence>
<evidence type="ECO:0000256" key="8">
    <source>
        <dbReference type="ARBA" id="ARBA00023136"/>
    </source>
</evidence>
<dbReference type="NCBIfam" id="TIGR00077">
    <property type="entry name" value="lspA"/>
    <property type="match status" value="1"/>
</dbReference>
<evidence type="ECO:0000313" key="12">
    <source>
        <dbReference type="Proteomes" id="UP001589755"/>
    </source>
</evidence>
<reference evidence="11 12" key="1">
    <citation type="submission" date="2024-09" db="EMBL/GenBank/DDBJ databases">
        <authorList>
            <person name="Sun Q."/>
            <person name="Mori K."/>
        </authorList>
    </citation>
    <scope>NUCLEOTIDE SEQUENCE [LARGE SCALE GENOMIC DNA]</scope>
    <source>
        <strain evidence="11 12">CCM 8543</strain>
    </source>
</reference>
<comment type="pathway">
    <text evidence="9">Protein modification; lipoprotein biosynthesis (signal peptide cleavage).</text>
</comment>
<dbReference type="GO" id="GO:0004190">
    <property type="term" value="F:aspartic-type endopeptidase activity"/>
    <property type="evidence" value="ECO:0007669"/>
    <property type="project" value="UniProtKB-EC"/>
</dbReference>
<dbReference type="RefSeq" id="WP_261522559.1">
    <property type="nucleotide sequence ID" value="NZ_JAODNW010000031.1"/>
</dbReference>
<dbReference type="EMBL" id="JBHLXD010000040">
    <property type="protein sequence ID" value="MFC0210154.1"/>
    <property type="molecule type" value="Genomic_DNA"/>
</dbReference>
<evidence type="ECO:0000256" key="6">
    <source>
        <dbReference type="ARBA" id="ARBA00022801"/>
    </source>
</evidence>
<comment type="catalytic activity">
    <reaction evidence="9">
        <text>Release of signal peptides from bacterial membrane prolipoproteins. Hydrolyzes -Xaa-Yaa-Zaa-|-(S,diacylglyceryl)Cys-, in which Xaa is hydrophobic (preferably Leu), and Yaa (Ala or Ser) and Zaa (Gly or Ala) have small, neutral side chains.</text>
        <dbReference type="EC" id="3.4.23.36"/>
    </reaction>
</comment>
<organism evidence="11 12">
    <name type="scientific">Chelativorans intermedius</name>
    <dbReference type="NCBI Taxonomy" id="515947"/>
    <lineage>
        <taxon>Bacteria</taxon>
        <taxon>Pseudomonadati</taxon>
        <taxon>Pseudomonadota</taxon>
        <taxon>Alphaproteobacteria</taxon>
        <taxon>Hyphomicrobiales</taxon>
        <taxon>Phyllobacteriaceae</taxon>
        <taxon>Chelativorans</taxon>
    </lineage>
</organism>
<feature type="transmembrane region" description="Helical" evidence="9">
    <location>
        <begin position="125"/>
        <end position="145"/>
    </location>
</feature>
<keyword evidence="5 9" id="KW-0064">Aspartyl protease</keyword>
<keyword evidence="7 9" id="KW-1133">Transmembrane helix</keyword>
<dbReference type="PRINTS" id="PR00781">
    <property type="entry name" value="LIPOSIGPTASE"/>
</dbReference>